<dbReference type="Proteomes" id="UP000294480">
    <property type="component" value="Unassembled WGS sequence"/>
</dbReference>
<dbReference type="RefSeq" id="WP_133618750.1">
    <property type="nucleotide sequence ID" value="NZ_SNZE01000001.1"/>
</dbReference>
<dbReference type="EMBL" id="SNZE01000001">
    <property type="protein sequence ID" value="TDR33060.1"/>
    <property type="molecule type" value="Genomic_DNA"/>
</dbReference>
<dbReference type="Pfam" id="PF06812">
    <property type="entry name" value="ImpA_N"/>
    <property type="match status" value="1"/>
</dbReference>
<comment type="caution">
    <text evidence="2">The sequence shown here is derived from an EMBL/GenBank/DDBJ whole genome shotgun (WGS) entry which is preliminary data.</text>
</comment>
<organism evidence="2 3">
    <name type="scientific">Hydromonas duriensis</name>
    <dbReference type="NCBI Taxonomy" id="1527608"/>
    <lineage>
        <taxon>Bacteria</taxon>
        <taxon>Pseudomonadati</taxon>
        <taxon>Pseudomonadota</taxon>
        <taxon>Betaproteobacteria</taxon>
        <taxon>Burkholderiales</taxon>
        <taxon>Burkholderiaceae</taxon>
        <taxon>Hydromonas</taxon>
    </lineage>
</organism>
<evidence type="ECO:0000259" key="1">
    <source>
        <dbReference type="Pfam" id="PF06812"/>
    </source>
</evidence>
<gene>
    <name evidence="2" type="ORF">DFR44_101110</name>
</gene>
<keyword evidence="3" id="KW-1185">Reference proteome</keyword>
<feature type="domain" description="ImpA N-terminal" evidence="1">
    <location>
        <begin position="12"/>
        <end position="136"/>
    </location>
</feature>
<dbReference type="InterPro" id="IPR010657">
    <property type="entry name" value="ImpA_N"/>
</dbReference>
<proteinExistence type="predicted"/>
<dbReference type="PANTHER" id="PTHR37951">
    <property type="entry name" value="CYTOPLASMIC PROTEIN-RELATED"/>
    <property type="match status" value="1"/>
</dbReference>
<evidence type="ECO:0000313" key="2">
    <source>
        <dbReference type="EMBL" id="TDR33060.1"/>
    </source>
</evidence>
<dbReference type="InterPro" id="IPR017740">
    <property type="entry name" value="TssA-like"/>
</dbReference>
<accession>A0A4V3DK81</accession>
<dbReference type="AlphaFoldDB" id="A0A4V3DK81"/>
<name>A0A4V3DK81_9BURK</name>
<sequence>MNEWLNAHAKLLEPISADLPCGHDLEYDQDFILLFATVEPKTEAQYGDFTSEPESINWGEVAKNTESLLQRTKDIRLIILWLRAQINVNGARGLATGLSLLYFHMQKFSDALFPMVVIDGERDELYRTNALLGLNDVETILSEVRQIFLSRSNAFRLQVRDVERALASPRPSDAMPITTVVQQLNVLLDSESVELKALEDSSRLIKDIQKLANEQLPDFSPNFDALIKILSWFDAEMPMALQKHGLVNPRNLIAQEQKTQEATEESAEQARSSNLNFLNASHDAASGRSHAQGLIRQARLWFVQNEPSSPVVLLLQQAEGLIGKPFEQVFQAIPADLVEQWRNSSLDE</sequence>
<evidence type="ECO:0000313" key="3">
    <source>
        <dbReference type="Proteomes" id="UP000294480"/>
    </source>
</evidence>
<reference evidence="2 3" key="1">
    <citation type="submission" date="2019-03" db="EMBL/GenBank/DDBJ databases">
        <title>Genomic Encyclopedia of Type Strains, Phase IV (KMG-IV): sequencing the most valuable type-strain genomes for metagenomic binning, comparative biology and taxonomic classification.</title>
        <authorList>
            <person name="Goeker M."/>
        </authorList>
    </citation>
    <scope>NUCLEOTIDE SEQUENCE [LARGE SCALE GENOMIC DNA]</scope>
    <source>
        <strain evidence="2 3">DSM 102852</strain>
    </source>
</reference>
<dbReference type="PANTHER" id="PTHR37951:SF1">
    <property type="entry name" value="TYPE VI SECRETION SYSTEM COMPONENT TSSA1"/>
    <property type="match status" value="1"/>
</dbReference>
<dbReference type="OrthoDB" id="9771118at2"/>
<protein>
    <submittedName>
        <fullName evidence="2">Type VI secretion system protein ImpA</fullName>
    </submittedName>
</protein>